<feature type="compositionally biased region" description="Polar residues" evidence="1">
    <location>
        <begin position="691"/>
        <end position="704"/>
    </location>
</feature>
<accession>A0AAE0KL27</accession>
<evidence type="ECO:0000313" key="2">
    <source>
        <dbReference type="EMBL" id="KAK3377885.1"/>
    </source>
</evidence>
<feature type="compositionally biased region" description="Low complexity" evidence="1">
    <location>
        <begin position="857"/>
        <end position="868"/>
    </location>
</feature>
<organism evidence="2 3">
    <name type="scientific">Podospora didyma</name>
    <dbReference type="NCBI Taxonomy" id="330526"/>
    <lineage>
        <taxon>Eukaryota</taxon>
        <taxon>Fungi</taxon>
        <taxon>Dikarya</taxon>
        <taxon>Ascomycota</taxon>
        <taxon>Pezizomycotina</taxon>
        <taxon>Sordariomycetes</taxon>
        <taxon>Sordariomycetidae</taxon>
        <taxon>Sordariales</taxon>
        <taxon>Podosporaceae</taxon>
        <taxon>Podospora</taxon>
    </lineage>
</organism>
<feature type="region of interest" description="Disordered" evidence="1">
    <location>
        <begin position="1"/>
        <end position="63"/>
    </location>
</feature>
<proteinExistence type="predicted"/>
<feature type="compositionally biased region" description="Polar residues" evidence="1">
    <location>
        <begin position="556"/>
        <end position="570"/>
    </location>
</feature>
<feature type="region of interest" description="Disordered" evidence="1">
    <location>
        <begin position="812"/>
        <end position="833"/>
    </location>
</feature>
<feature type="compositionally biased region" description="Polar residues" evidence="1">
    <location>
        <begin position="1"/>
        <end position="13"/>
    </location>
</feature>
<sequence length="901" mass="99016">MDVTSLLNSSSVALQRRDSVASSTPSATGDTTATTTAVPTPSPDRTPSRRTSGSRSPIKNRTPWDAGGYCLPLTLDTKSIQSAAIARPAFYGESPTDGPTSASPKSPKHKFSDSHSSLSSYTSSSNNSISHSRISSLSTVSEFQPIAPLLSDMPLDPRMPQDKLITLRTRNLSGVVDKEPLSTASDRLHHDDSAGSATGDLSHTDARPSSDRPRSPSDAVMIRRGQDDPSATGSPTDVKQDRNSPHSAESSPHLHKRAVSAPDLPPASTAASSFAAYGPVLSQTPESPEQHSQIQHHDRTATLNFGADRHAQYDESSDVDPAADLEMSIRAIEPKLSNREPHCMYTGNACNLKKGPLRKAISHIFGRNKLCTRSIPDNVWPWLCRKHYQRSRYRNSAQYARRQCELVHQAIKQIQAWSNVNFREHHAGVLQDWTLSIRKREQKRLDDMSNKKNAHNKRPLPLDDDSDEDEYDMGRAVVNGTAVPAWLLNRCGINYTTAEMMDIVTEIEEQMENGALTQIPDIEILPNISMDTPDDGRSKMNTIKRKNSTGGHKRSQSMGVSMRGQTSDNYPNPMARRVSQPNTGRQWDHYNIPEKRPRLEEANGYYDEPRQLPSLPPRNINRIVPDVRRLSTMPRRMAFDNIREGHADDRYYNERPLPASSGPYAYGMLSSGPNGPLPAPTPQGLAGPSIGQHSENAQQTNGYSDSRVRSSHQRSYSEVGGGFHSGSQISYRPSSSSSGFPPVTSTGYSSGSYPSVSQAYEAGQSYMPEYTRQDSAYPTGSMSTGMTGYYDDYPNSRQHGYSQSGYFQSINQPSAPMGNGAKHTRHQSTPTVPRPMQMMRDASGPGPLGLPAPSHLMHGQYDHSSGSYHHGRHGSYAATPSAMPRVDETENGSRDAYSSRR</sequence>
<dbReference type="EMBL" id="JAULSW010000006">
    <property type="protein sequence ID" value="KAK3377885.1"/>
    <property type="molecule type" value="Genomic_DNA"/>
</dbReference>
<name>A0AAE0KL27_9PEZI</name>
<feature type="compositionally biased region" description="Basic residues" evidence="1">
    <location>
        <begin position="542"/>
        <end position="555"/>
    </location>
</feature>
<dbReference type="Proteomes" id="UP001285441">
    <property type="component" value="Unassembled WGS sequence"/>
</dbReference>
<feature type="region of interest" description="Disordered" evidence="1">
    <location>
        <begin position="857"/>
        <end position="901"/>
    </location>
</feature>
<feature type="compositionally biased region" description="Low complexity" evidence="1">
    <location>
        <begin position="114"/>
        <end position="130"/>
    </location>
</feature>
<feature type="compositionally biased region" description="Basic and acidic residues" evidence="1">
    <location>
        <begin position="202"/>
        <end position="215"/>
    </location>
</feature>
<reference evidence="2" key="1">
    <citation type="journal article" date="2023" name="Mol. Phylogenet. Evol.">
        <title>Genome-scale phylogeny and comparative genomics of the fungal order Sordariales.</title>
        <authorList>
            <person name="Hensen N."/>
            <person name="Bonometti L."/>
            <person name="Westerberg I."/>
            <person name="Brannstrom I.O."/>
            <person name="Guillou S."/>
            <person name="Cros-Aarteil S."/>
            <person name="Calhoun S."/>
            <person name="Haridas S."/>
            <person name="Kuo A."/>
            <person name="Mondo S."/>
            <person name="Pangilinan J."/>
            <person name="Riley R."/>
            <person name="LaButti K."/>
            <person name="Andreopoulos B."/>
            <person name="Lipzen A."/>
            <person name="Chen C."/>
            <person name="Yan M."/>
            <person name="Daum C."/>
            <person name="Ng V."/>
            <person name="Clum A."/>
            <person name="Steindorff A."/>
            <person name="Ohm R.A."/>
            <person name="Martin F."/>
            <person name="Silar P."/>
            <person name="Natvig D.O."/>
            <person name="Lalanne C."/>
            <person name="Gautier V."/>
            <person name="Ament-Velasquez S.L."/>
            <person name="Kruys A."/>
            <person name="Hutchinson M.I."/>
            <person name="Powell A.J."/>
            <person name="Barry K."/>
            <person name="Miller A.N."/>
            <person name="Grigoriev I.V."/>
            <person name="Debuchy R."/>
            <person name="Gladieux P."/>
            <person name="Hiltunen Thoren M."/>
            <person name="Johannesson H."/>
        </authorList>
    </citation>
    <scope>NUCLEOTIDE SEQUENCE</scope>
    <source>
        <strain evidence="2">CBS 232.78</strain>
    </source>
</reference>
<feature type="region of interest" description="Disordered" evidence="1">
    <location>
        <begin position="90"/>
        <end position="130"/>
    </location>
</feature>
<reference evidence="2" key="2">
    <citation type="submission" date="2023-06" db="EMBL/GenBank/DDBJ databases">
        <authorList>
            <consortium name="Lawrence Berkeley National Laboratory"/>
            <person name="Haridas S."/>
            <person name="Hensen N."/>
            <person name="Bonometti L."/>
            <person name="Westerberg I."/>
            <person name="Brannstrom I.O."/>
            <person name="Guillou S."/>
            <person name="Cros-Aarteil S."/>
            <person name="Calhoun S."/>
            <person name="Kuo A."/>
            <person name="Mondo S."/>
            <person name="Pangilinan J."/>
            <person name="Riley R."/>
            <person name="LaButti K."/>
            <person name="Andreopoulos B."/>
            <person name="Lipzen A."/>
            <person name="Chen C."/>
            <person name="Yanf M."/>
            <person name="Daum C."/>
            <person name="Ng V."/>
            <person name="Clum A."/>
            <person name="Steindorff A."/>
            <person name="Ohm R."/>
            <person name="Martin F."/>
            <person name="Silar P."/>
            <person name="Natvig D."/>
            <person name="Lalanne C."/>
            <person name="Gautier V."/>
            <person name="Ament-velasquez S.L."/>
            <person name="Kruys A."/>
            <person name="Hutchinson M.I."/>
            <person name="Powell A.J."/>
            <person name="Barry K."/>
            <person name="Miller A.N."/>
            <person name="Grigoriev I.V."/>
            <person name="Debuchy R."/>
            <person name="Gladieux P."/>
            <person name="Thoren M.H."/>
            <person name="Johannesson H."/>
        </authorList>
    </citation>
    <scope>NUCLEOTIDE SEQUENCE</scope>
    <source>
        <strain evidence="2">CBS 232.78</strain>
    </source>
</reference>
<feature type="compositionally biased region" description="Low complexity" evidence="1">
    <location>
        <begin position="21"/>
        <end position="57"/>
    </location>
</feature>
<evidence type="ECO:0000256" key="1">
    <source>
        <dbReference type="SAM" id="MobiDB-lite"/>
    </source>
</evidence>
<dbReference type="AlphaFoldDB" id="A0AAE0KL27"/>
<keyword evidence="3" id="KW-1185">Reference proteome</keyword>
<feature type="compositionally biased region" description="Basic and acidic residues" evidence="1">
    <location>
        <begin position="176"/>
        <end position="193"/>
    </location>
</feature>
<feature type="region of interest" description="Disordered" evidence="1">
    <location>
        <begin position="542"/>
        <end position="590"/>
    </location>
</feature>
<feature type="compositionally biased region" description="Low complexity" evidence="1">
    <location>
        <begin position="725"/>
        <end position="751"/>
    </location>
</feature>
<protein>
    <submittedName>
        <fullName evidence="2">Uncharacterized protein</fullName>
    </submittedName>
</protein>
<evidence type="ECO:0000313" key="3">
    <source>
        <dbReference type="Proteomes" id="UP001285441"/>
    </source>
</evidence>
<feature type="region of interest" description="Disordered" evidence="1">
    <location>
        <begin position="444"/>
        <end position="468"/>
    </location>
</feature>
<gene>
    <name evidence="2" type="ORF">B0H63DRAFT_228974</name>
</gene>
<feature type="region of interest" description="Disordered" evidence="1">
    <location>
        <begin position="663"/>
        <end position="751"/>
    </location>
</feature>
<comment type="caution">
    <text evidence="2">The sequence shown here is derived from an EMBL/GenBank/DDBJ whole genome shotgun (WGS) entry which is preliminary data.</text>
</comment>
<feature type="region of interest" description="Disordered" evidence="1">
    <location>
        <begin position="176"/>
        <end position="271"/>
    </location>
</feature>